<sequence>MNDNHDNSKNRLSIGLIGGIVAAILATGTLATWWAVHNLKISLERTPTPTETPVNQDPTKIERGQVYWLNSQGDRLILVTRPLTVPKTSNNQQVLQTALETLLAGSKNANDTTTIPEGTKLFSLDLDQQGVHLNLSQEFTTGGGSASMIGRLAQVLYTTTTLDPQAKVWLKIEGEPLEILGGEGLEVAQPMTRQWFEENYEL</sequence>
<accession>B7JZY2</accession>
<dbReference type="InterPro" id="IPR019606">
    <property type="entry name" value="GerMN"/>
</dbReference>
<proteinExistence type="predicted"/>
<dbReference type="RefSeq" id="WP_012595397.1">
    <property type="nucleotide sequence ID" value="NC_011726.1"/>
</dbReference>
<name>B7JZY2_RIPO1</name>
<evidence type="ECO:0000256" key="1">
    <source>
        <dbReference type="SAM" id="Phobius"/>
    </source>
</evidence>
<dbReference type="eggNOG" id="COG5401">
    <property type="taxonomic scope" value="Bacteria"/>
</dbReference>
<dbReference type="OrthoDB" id="510914at2"/>
<feature type="domain" description="GerMN" evidence="2">
    <location>
        <begin position="95"/>
        <end position="181"/>
    </location>
</feature>
<dbReference type="Pfam" id="PF10646">
    <property type="entry name" value="Germane"/>
    <property type="match status" value="1"/>
</dbReference>
<evidence type="ECO:0000313" key="3">
    <source>
        <dbReference type="EMBL" id="ACK66129.1"/>
    </source>
</evidence>
<dbReference type="SMART" id="SM00909">
    <property type="entry name" value="Germane"/>
    <property type="match status" value="1"/>
</dbReference>
<feature type="transmembrane region" description="Helical" evidence="1">
    <location>
        <begin position="12"/>
        <end position="36"/>
    </location>
</feature>
<dbReference type="AlphaFoldDB" id="B7JZY2"/>
<dbReference type="KEGG" id="cyp:PCC8801_2097"/>
<dbReference type="EMBL" id="CP001287">
    <property type="protein sequence ID" value="ACK66129.1"/>
    <property type="molecule type" value="Genomic_DNA"/>
</dbReference>
<reference evidence="4" key="1">
    <citation type="journal article" date="2011" name="MBio">
        <title>Novel metabolic attributes of the genus Cyanothece, comprising a group of unicellular nitrogen-fixing Cyanobacteria.</title>
        <authorList>
            <person name="Bandyopadhyay A."/>
            <person name="Elvitigala T."/>
            <person name="Welsh E."/>
            <person name="Stockel J."/>
            <person name="Liberton M."/>
            <person name="Min H."/>
            <person name="Sherman L.A."/>
            <person name="Pakrasi H.B."/>
        </authorList>
    </citation>
    <scope>NUCLEOTIDE SEQUENCE [LARGE SCALE GENOMIC DNA]</scope>
    <source>
        <strain evidence="4">PCC 8801</strain>
    </source>
</reference>
<evidence type="ECO:0000259" key="2">
    <source>
        <dbReference type="SMART" id="SM00909"/>
    </source>
</evidence>
<protein>
    <recommendedName>
        <fullName evidence="2">GerMN domain-containing protein</fullName>
    </recommendedName>
</protein>
<dbReference type="Proteomes" id="UP000008204">
    <property type="component" value="Chromosome"/>
</dbReference>
<keyword evidence="1" id="KW-0812">Transmembrane</keyword>
<organism evidence="3 4">
    <name type="scientific">Rippkaea orientalis (strain PCC 8801 / RF-1)</name>
    <name type="common">Cyanothece sp. (strain PCC 8801)</name>
    <dbReference type="NCBI Taxonomy" id="41431"/>
    <lineage>
        <taxon>Bacteria</taxon>
        <taxon>Bacillati</taxon>
        <taxon>Cyanobacteriota</taxon>
        <taxon>Cyanophyceae</taxon>
        <taxon>Oscillatoriophycideae</taxon>
        <taxon>Chroococcales</taxon>
        <taxon>Aphanothecaceae</taxon>
        <taxon>Rippkaea</taxon>
        <taxon>Rippkaea orientalis</taxon>
    </lineage>
</organism>
<gene>
    <name evidence="3" type="ordered locus">PCC8801_2097</name>
</gene>
<keyword evidence="1" id="KW-0472">Membrane</keyword>
<evidence type="ECO:0000313" key="4">
    <source>
        <dbReference type="Proteomes" id="UP000008204"/>
    </source>
</evidence>
<keyword evidence="4" id="KW-1185">Reference proteome</keyword>
<dbReference type="HOGENOM" id="CLU_094596_0_0_3"/>
<keyword evidence="1" id="KW-1133">Transmembrane helix</keyword>
<dbReference type="STRING" id="41431.PCC8801_2097"/>